<sequence>MASNPSSTPDPGEPNGAADDAPRPVVRRDVSRGEKAVGLGFLSLGAAVSCALEVIYLGLRVEAAGAAIAMPITVVLAFSFNLVLTRTALLWDRRPGLAGLPLFVWLAVYVGFLLIPLATGDVWLLDSIRSVALLAAGAAGGGWPLIARK</sequence>
<evidence type="ECO:0000313" key="3">
    <source>
        <dbReference type="EMBL" id="CCI83300.1"/>
    </source>
</evidence>
<evidence type="ECO:0000313" key="6">
    <source>
        <dbReference type="Proteomes" id="UP000011016"/>
    </source>
</evidence>
<evidence type="ECO:0000313" key="5">
    <source>
        <dbReference type="Proteomes" id="UP000006078"/>
    </source>
</evidence>
<evidence type="ECO:0000256" key="2">
    <source>
        <dbReference type="SAM" id="Phobius"/>
    </source>
</evidence>
<dbReference type="EMBL" id="AHAE01000042">
    <property type="protein sequence ID" value="EJZ82095.1"/>
    <property type="molecule type" value="Genomic_DNA"/>
</dbReference>
<reference evidence="4 5" key="2">
    <citation type="submission" date="2012-08" db="EMBL/GenBank/DDBJ databases">
        <title>The Genome Sequence of Turicella otitidis ATCC 51513.</title>
        <authorList>
            <consortium name="The Broad Institute Genome Sequencing Platform"/>
            <person name="Earl A."/>
            <person name="Ward D."/>
            <person name="Feldgarden M."/>
            <person name="Gevers D."/>
            <person name="Huys G."/>
            <person name="Walker B."/>
            <person name="Young S.K."/>
            <person name="Zeng Q."/>
            <person name="Gargeya S."/>
            <person name="Fitzgerald M."/>
            <person name="Haas B."/>
            <person name="Abouelleil A."/>
            <person name="Alvarado L."/>
            <person name="Arachchi H.M."/>
            <person name="Berlin A.M."/>
            <person name="Chapman S.B."/>
            <person name="Goldberg J."/>
            <person name="Griggs A."/>
            <person name="Gujja S."/>
            <person name="Hansen M."/>
            <person name="Howarth C."/>
            <person name="Imamovic A."/>
            <person name="Larimer J."/>
            <person name="McCowen C."/>
            <person name="Montmayeur A."/>
            <person name="Murphy C."/>
            <person name="Neiman D."/>
            <person name="Pearson M."/>
            <person name="Priest M."/>
            <person name="Roberts A."/>
            <person name="Saif S."/>
            <person name="Shea T."/>
            <person name="Sisk P."/>
            <person name="Sykes S."/>
            <person name="Wortman J."/>
            <person name="Nusbaum C."/>
            <person name="Birren B."/>
        </authorList>
    </citation>
    <scope>NUCLEOTIDE SEQUENCE [LARGE SCALE GENOMIC DNA]</scope>
    <source>
        <strain evidence="4 5">ATCC 51513</strain>
    </source>
</reference>
<reference evidence="3 6" key="1">
    <citation type="journal article" date="2012" name="J. Bacteriol.">
        <title>Draft Genome Sequence of Turicella otitidis ATCC 51513, Isolated from Middle Ear Fluid from a Child with Otitis Media.</title>
        <authorList>
            <person name="Brinkrolf K."/>
            <person name="Schneider J."/>
            <person name="Knecht M."/>
            <person name="Ruckert C."/>
            <person name="Tauch A."/>
        </authorList>
    </citation>
    <scope>NUCLEOTIDE SEQUENCE [LARGE SCALE GENOMIC DNA]</scope>
    <source>
        <strain evidence="3 6">ATCC 51513</strain>
    </source>
</reference>
<dbReference type="OrthoDB" id="4410789at2"/>
<dbReference type="AlphaFoldDB" id="I7KJ15"/>
<keyword evidence="2" id="KW-0812">Transmembrane</keyword>
<feature type="transmembrane region" description="Helical" evidence="2">
    <location>
        <begin position="96"/>
        <end position="115"/>
    </location>
</feature>
<feature type="transmembrane region" description="Helical" evidence="2">
    <location>
        <begin position="127"/>
        <end position="146"/>
    </location>
</feature>
<keyword evidence="2" id="KW-1133">Transmembrane helix</keyword>
<keyword evidence="5" id="KW-1185">Reference proteome</keyword>
<dbReference type="HOGENOM" id="CLU_133686_0_0_11"/>
<gene>
    <name evidence="3" type="ORF">BN46_0563</name>
    <name evidence="4" type="ORF">HMPREF9719_00977</name>
</gene>
<feature type="transmembrane region" description="Helical" evidence="2">
    <location>
        <begin position="63"/>
        <end position="84"/>
    </location>
</feature>
<protein>
    <submittedName>
        <fullName evidence="3">Putative membrane protein</fullName>
    </submittedName>
</protein>
<evidence type="ECO:0000313" key="4">
    <source>
        <dbReference type="EMBL" id="EJZ82095.1"/>
    </source>
</evidence>
<dbReference type="RefSeq" id="WP_004600867.1">
    <property type="nucleotide sequence ID" value="NZ_HF541866.1"/>
</dbReference>
<organism evidence="3 6">
    <name type="scientific">Corynebacterium otitidis ATCC 51513</name>
    <dbReference type="NCBI Taxonomy" id="883169"/>
    <lineage>
        <taxon>Bacteria</taxon>
        <taxon>Bacillati</taxon>
        <taxon>Actinomycetota</taxon>
        <taxon>Actinomycetes</taxon>
        <taxon>Mycobacteriales</taxon>
        <taxon>Corynebacteriaceae</taxon>
        <taxon>Corynebacterium</taxon>
    </lineage>
</organism>
<proteinExistence type="predicted"/>
<accession>I7KJ15</accession>
<comment type="caution">
    <text evidence="3">The sequence shown here is derived from an EMBL/GenBank/DDBJ whole genome shotgun (WGS) entry which is preliminary data.</text>
</comment>
<feature type="region of interest" description="Disordered" evidence="1">
    <location>
        <begin position="1"/>
        <end position="24"/>
    </location>
</feature>
<name>I7KJ15_9CORY</name>
<dbReference type="Proteomes" id="UP000011016">
    <property type="component" value="Unassembled WGS sequence"/>
</dbReference>
<keyword evidence="2" id="KW-0472">Membrane</keyword>
<dbReference type="STRING" id="29321.AAV33_03070"/>
<dbReference type="eggNOG" id="ENOG503330Y">
    <property type="taxonomic scope" value="Bacteria"/>
</dbReference>
<dbReference type="EMBL" id="CAJZ01000087">
    <property type="protein sequence ID" value="CCI83300.1"/>
    <property type="molecule type" value="Genomic_DNA"/>
</dbReference>
<dbReference type="Proteomes" id="UP000006078">
    <property type="component" value="Unassembled WGS sequence"/>
</dbReference>
<evidence type="ECO:0000256" key="1">
    <source>
        <dbReference type="SAM" id="MobiDB-lite"/>
    </source>
</evidence>
<feature type="transmembrane region" description="Helical" evidence="2">
    <location>
        <begin position="36"/>
        <end position="57"/>
    </location>
</feature>